<evidence type="ECO:0000256" key="7">
    <source>
        <dbReference type="ARBA" id="ARBA00022989"/>
    </source>
</evidence>
<name>A0ABU5W4B8_AERCA</name>
<keyword evidence="10" id="KW-0175">Coiled coil</keyword>
<feature type="coiled-coil region" evidence="10">
    <location>
        <begin position="253"/>
        <end position="316"/>
    </location>
</feature>
<dbReference type="Gene3D" id="2.40.30.170">
    <property type="match status" value="1"/>
</dbReference>
<feature type="domain" description="CyaD-like alpha-helical hairpin" evidence="11">
    <location>
        <begin position="128"/>
        <end position="326"/>
    </location>
</feature>
<dbReference type="PANTHER" id="PTHR30386:SF27">
    <property type="entry name" value="MEMBRANE FUSION PROTEIN (MFP) FAMILY PROTEIN"/>
    <property type="match status" value="1"/>
</dbReference>
<protein>
    <recommendedName>
        <fullName evidence="9">Membrane fusion protein (MFP) family protein</fullName>
    </recommendedName>
</protein>
<keyword evidence="8" id="KW-0472">Membrane</keyword>
<evidence type="ECO:0000256" key="1">
    <source>
        <dbReference type="ARBA" id="ARBA00004377"/>
    </source>
</evidence>
<evidence type="ECO:0000256" key="8">
    <source>
        <dbReference type="ARBA" id="ARBA00023136"/>
    </source>
</evidence>
<organism evidence="13 14">
    <name type="scientific">Aeromonas caviae</name>
    <name type="common">Aeromonas punctata</name>
    <dbReference type="NCBI Taxonomy" id="648"/>
    <lineage>
        <taxon>Bacteria</taxon>
        <taxon>Pseudomonadati</taxon>
        <taxon>Pseudomonadota</taxon>
        <taxon>Gammaproteobacteria</taxon>
        <taxon>Aeromonadales</taxon>
        <taxon>Aeromonadaceae</taxon>
        <taxon>Aeromonas</taxon>
    </lineage>
</organism>
<keyword evidence="6" id="KW-0812">Transmembrane</keyword>
<evidence type="ECO:0000256" key="3">
    <source>
        <dbReference type="ARBA" id="ARBA00022448"/>
    </source>
</evidence>
<dbReference type="Pfam" id="PF26002">
    <property type="entry name" value="Beta-barrel_AprE"/>
    <property type="match status" value="1"/>
</dbReference>
<comment type="caution">
    <text evidence="13">The sequence shown here is derived from an EMBL/GenBank/DDBJ whole genome shotgun (WGS) entry which is preliminary data.</text>
</comment>
<dbReference type="InterPro" id="IPR050739">
    <property type="entry name" value="MFP"/>
</dbReference>
<evidence type="ECO:0000313" key="14">
    <source>
        <dbReference type="Proteomes" id="UP001304847"/>
    </source>
</evidence>
<dbReference type="Pfam" id="PF25988">
    <property type="entry name" value="HH_CyaD"/>
    <property type="match status" value="1"/>
</dbReference>
<comment type="subcellular location">
    <subcellularLocation>
        <location evidence="1 9">Cell inner membrane</location>
        <topology evidence="1 9">Single-pass membrane protein</topology>
    </subcellularLocation>
</comment>
<keyword evidence="4 9" id="KW-1003">Cell membrane</keyword>
<keyword evidence="5 9" id="KW-0997">Cell inner membrane</keyword>
<keyword evidence="14" id="KW-1185">Reference proteome</keyword>
<proteinExistence type="inferred from homology"/>
<dbReference type="InterPro" id="IPR059040">
    <property type="entry name" value="HH_CyaD-like"/>
</dbReference>
<evidence type="ECO:0000259" key="12">
    <source>
        <dbReference type="Pfam" id="PF26002"/>
    </source>
</evidence>
<evidence type="ECO:0000256" key="9">
    <source>
        <dbReference type="RuleBase" id="RU365093"/>
    </source>
</evidence>
<comment type="similarity">
    <text evidence="2 9">Belongs to the membrane fusion protein (MFP) (TC 8.A.1) family.</text>
</comment>
<evidence type="ECO:0000259" key="11">
    <source>
        <dbReference type="Pfam" id="PF25988"/>
    </source>
</evidence>
<evidence type="ECO:0000256" key="4">
    <source>
        <dbReference type="ARBA" id="ARBA00022475"/>
    </source>
</evidence>
<dbReference type="EMBL" id="JAYGOJ010000030">
    <property type="protein sequence ID" value="MEA9435767.1"/>
    <property type="molecule type" value="Genomic_DNA"/>
</dbReference>
<evidence type="ECO:0000256" key="6">
    <source>
        <dbReference type="ARBA" id="ARBA00022692"/>
    </source>
</evidence>
<feature type="domain" description="AprE-like beta-barrel" evidence="12">
    <location>
        <begin position="365"/>
        <end position="452"/>
    </location>
</feature>
<dbReference type="RefSeq" id="WP_323580603.1">
    <property type="nucleotide sequence ID" value="NZ_JAYGOJ010000030.1"/>
</dbReference>
<dbReference type="InterPro" id="IPR010129">
    <property type="entry name" value="T1SS_HlyD"/>
</dbReference>
<evidence type="ECO:0000256" key="10">
    <source>
        <dbReference type="SAM" id="Coils"/>
    </source>
</evidence>
<evidence type="ECO:0000256" key="5">
    <source>
        <dbReference type="ARBA" id="ARBA00022519"/>
    </source>
</evidence>
<sequence>MSNTLTAFKELLQRYQLVWQHAWARRHEMEASNRLPHELQFLPAALALQESPVSPKPRLAMWLLMSFAMIALLWACFGKIDIVASAQGKIVPSDRIKTIQPLETSTVSAIYVKEGQHVEAGDALIDFDATEASADIEHLQSALNDGRLQTIRAQTMLLSLDTDNRSQHEPMLPKFDDIPTLRQTQEQALLHSEWQEFSTKQAQLDASLKTKQAEQRSYAETVHKLQRSLVITRARATDYAKLDKQSYIPRHDYLDAQQKLIDQEGELANQQQQLQQLTSEIEEVKRQQQALTAETLRNLQDKLREGKQQTVQYQQELIKAQQHGKLRRLTAPVAGTVQQLATHTVGGVVTPAQALMIIVPQDNPLEIEAYIENKDIGFVYAGQEAEAKIDTFPYTKYGTIHAEVTDVSNDAVNDEKKGLIYTAHVKLDRTTIPVENKTVNLTPGMTADSYTQIAV</sequence>
<reference evidence="13 14" key="1">
    <citation type="submission" date="2023-12" db="EMBL/GenBank/DDBJ databases">
        <title>Characterization of antibiotic resistance in Aeromonas spp. in hospital effluent.</title>
        <authorList>
            <person name="Negoseki B.R.S."/>
            <person name="Krul D."/>
            <person name="Siqueira A.C."/>
            <person name="Almeida M."/>
            <person name="Mesa D."/>
            <person name="Conte D."/>
            <person name="Dalla-Costa L.M."/>
        </authorList>
    </citation>
    <scope>NUCLEOTIDE SEQUENCE [LARGE SCALE GENOMIC DNA]</scope>
    <source>
        <strain evidence="13 14">36v</strain>
    </source>
</reference>
<evidence type="ECO:0000256" key="2">
    <source>
        <dbReference type="ARBA" id="ARBA00009477"/>
    </source>
</evidence>
<evidence type="ECO:0000313" key="13">
    <source>
        <dbReference type="EMBL" id="MEA9435767.1"/>
    </source>
</evidence>
<gene>
    <name evidence="13" type="ORF">VCX44_07990</name>
</gene>
<dbReference type="PANTHER" id="PTHR30386">
    <property type="entry name" value="MEMBRANE FUSION SUBUNIT OF EMRAB-TOLC MULTIDRUG EFFLUX PUMP"/>
    <property type="match status" value="1"/>
</dbReference>
<keyword evidence="7" id="KW-1133">Transmembrane helix</keyword>
<accession>A0ABU5W4B8</accession>
<dbReference type="InterPro" id="IPR058982">
    <property type="entry name" value="Beta-barrel_AprE"/>
</dbReference>
<keyword evidence="3 9" id="KW-0813">Transport</keyword>
<dbReference type="Proteomes" id="UP001304847">
    <property type="component" value="Unassembled WGS sequence"/>
</dbReference>
<dbReference type="NCBIfam" id="TIGR01843">
    <property type="entry name" value="type_I_hlyD"/>
    <property type="match status" value="1"/>
</dbReference>
<dbReference type="Gene3D" id="2.40.50.100">
    <property type="match status" value="1"/>
</dbReference>
<dbReference type="PRINTS" id="PR01490">
    <property type="entry name" value="RTXTOXIND"/>
</dbReference>